<proteinExistence type="predicted"/>
<accession>G0PAI8</accession>
<dbReference type="EMBL" id="GL380179">
    <property type="protein sequence ID" value="EGT49317.1"/>
    <property type="molecule type" value="Genomic_DNA"/>
</dbReference>
<protein>
    <submittedName>
        <fullName evidence="2">Uncharacterized protein</fullName>
    </submittedName>
</protein>
<dbReference type="eggNOG" id="KOG0676">
    <property type="taxonomic scope" value="Eukaryota"/>
</dbReference>
<dbReference type="Proteomes" id="UP000008068">
    <property type="component" value="Unassembled WGS sequence"/>
</dbReference>
<keyword evidence="3" id="KW-1185">Reference proteome</keyword>
<evidence type="ECO:0000313" key="2">
    <source>
        <dbReference type="EMBL" id="EGT49317.1"/>
    </source>
</evidence>
<dbReference type="AlphaFoldDB" id="G0PAI8"/>
<dbReference type="InterPro" id="IPR004000">
    <property type="entry name" value="Actin"/>
</dbReference>
<sequence>MDSDIVACVIDIGPGMGKRSTLHALNKMGSEIVAAVIDNGPGMYKPSFSGENASRAVFPAIVGRPRHQQLMSNGSFNDDDGRHAAEMAAVAANVAQKSKEFYELVRMVVAGEVVQDNASEHSGDGDVDTDGSVAGN</sequence>
<dbReference type="STRING" id="135651.G0PAI8"/>
<dbReference type="SUPFAM" id="SSF53067">
    <property type="entry name" value="Actin-like ATPase domain"/>
    <property type="match status" value="1"/>
</dbReference>
<dbReference type="OrthoDB" id="5132116at2759"/>
<dbReference type="Gene3D" id="3.30.420.40">
    <property type="match status" value="1"/>
</dbReference>
<feature type="region of interest" description="Disordered" evidence="1">
    <location>
        <begin position="116"/>
        <end position="136"/>
    </location>
</feature>
<reference evidence="3" key="1">
    <citation type="submission" date="2011-07" db="EMBL/GenBank/DDBJ databases">
        <authorList>
            <consortium name="Caenorhabditis brenneri Sequencing and Analysis Consortium"/>
            <person name="Wilson R.K."/>
        </authorList>
    </citation>
    <scope>NUCLEOTIDE SEQUENCE [LARGE SCALE GENOMIC DNA]</scope>
    <source>
        <strain evidence="3">PB2801</strain>
    </source>
</reference>
<dbReference type="InterPro" id="IPR043129">
    <property type="entry name" value="ATPase_NBD"/>
</dbReference>
<dbReference type="HOGENOM" id="CLU_1877256_0_0_1"/>
<organism evidence="3">
    <name type="scientific">Caenorhabditis brenneri</name>
    <name type="common">Nematode worm</name>
    <dbReference type="NCBI Taxonomy" id="135651"/>
    <lineage>
        <taxon>Eukaryota</taxon>
        <taxon>Metazoa</taxon>
        <taxon>Ecdysozoa</taxon>
        <taxon>Nematoda</taxon>
        <taxon>Chromadorea</taxon>
        <taxon>Rhabditida</taxon>
        <taxon>Rhabditina</taxon>
        <taxon>Rhabditomorpha</taxon>
        <taxon>Rhabditoidea</taxon>
        <taxon>Rhabditidae</taxon>
        <taxon>Peloderinae</taxon>
        <taxon>Caenorhabditis</taxon>
    </lineage>
</organism>
<dbReference type="InParanoid" id="G0PAI8"/>
<dbReference type="Pfam" id="PF00022">
    <property type="entry name" value="Actin"/>
    <property type="match status" value="1"/>
</dbReference>
<gene>
    <name evidence="2" type="ORF">CAEBREN_17480</name>
</gene>
<evidence type="ECO:0000313" key="3">
    <source>
        <dbReference type="Proteomes" id="UP000008068"/>
    </source>
</evidence>
<evidence type="ECO:0000256" key="1">
    <source>
        <dbReference type="SAM" id="MobiDB-lite"/>
    </source>
</evidence>
<name>G0PAI8_CAEBE</name>